<accession>A0AA36BJH0</accession>
<proteinExistence type="predicted"/>
<protein>
    <submittedName>
        <fullName evidence="1">Uncharacterized protein</fullName>
    </submittedName>
</protein>
<name>A0AA36BJH0_OCTVU</name>
<keyword evidence="2" id="KW-1185">Reference proteome</keyword>
<dbReference type="EMBL" id="OX597829">
    <property type="protein sequence ID" value="CAI9734576.1"/>
    <property type="molecule type" value="Genomic_DNA"/>
</dbReference>
<evidence type="ECO:0000313" key="1">
    <source>
        <dbReference type="EMBL" id="CAI9734576.1"/>
    </source>
</evidence>
<organism evidence="1 2">
    <name type="scientific">Octopus vulgaris</name>
    <name type="common">Common octopus</name>
    <dbReference type="NCBI Taxonomy" id="6645"/>
    <lineage>
        <taxon>Eukaryota</taxon>
        <taxon>Metazoa</taxon>
        <taxon>Spiralia</taxon>
        <taxon>Lophotrochozoa</taxon>
        <taxon>Mollusca</taxon>
        <taxon>Cephalopoda</taxon>
        <taxon>Coleoidea</taxon>
        <taxon>Octopodiformes</taxon>
        <taxon>Octopoda</taxon>
        <taxon>Incirrata</taxon>
        <taxon>Octopodidae</taxon>
        <taxon>Octopus</taxon>
    </lineage>
</organism>
<sequence length="107" mass="11499">MELHKQMTDDHGSKRNKDIKVCDKAFDSKLKIIGKRKCRTGSSGVLVCSGGGCGGISLLLLPPPPPLPLPNTPPQTVLVHPDAFSFLVLAKQERNDIAVVIVVIIFA</sequence>
<dbReference type="AlphaFoldDB" id="A0AA36BJH0"/>
<gene>
    <name evidence="1" type="ORF">OCTVUL_1B028988</name>
</gene>
<reference evidence="1" key="1">
    <citation type="submission" date="2023-08" db="EMBL/GenBank/DDBJ databases">
        <authorList>
            <person name="Alioto T."/>
            <person name="Alioto T."/>
            <person name="Gomez Garrido J."/>
        </authorList>
    </citation>
    <scope>NUCLEOTIDE SEQUENCE</scope>
</reference>
<dbReference type="Proteomes" id="UP001162480">
    <property type="component" value="Chromosome 16"/>
</dbReference>
<evidence type="ECO:0000313" key="2">
    <source>
        <dbReference type="Proteomes" id="UP001162480"/>
    </source>
</evidence>